<keyword evidence="3" id="KW-1185">Reference proteome</keyword>
<organism evidence="2 3">
    <name type="scientific">Lentinus brumalis</name>
    <dbReference type="NCBI Taxonomy" id="2498619"/>
    <lineage>
        <taxon>Eukaryota</taxon>
        <taxon>Fungi</taxon>
        <taxon>Dikarya</taxon>
        <taxon>Basidiomycota</taxon>
        <taxon>Agaricomycotina</taxon>
        <taxon>Agaricomycetes</taxon>
        <taxon>Polyporales</taxon>
        <taxon>Polyporaceae</taxon>
        <taxon>Lentinus</taxon>
    </lineage>
</organism>
<proteinExistence type="predicted"/>
<dbReference type="Proteomes" id="UP000256964">
    <property type="component" value="Unassembled WGS sequence"/>
</dbReference>
<dbReference type="PANTHER" id="PTHR33099:SF7">
    <property type="entry name" value="MYND-TYPE DOMAIN-CONTAINING PROTEIN"/>
    <property type="match status" value="1"/>
</dbReference>
<feature type="region of interest" description="Disordered" evidence="1">
    <location>
        <begin position="398"/>
        <end position="417"/>
    </location>
</feature>
<reference evidence="2 3" key="1">
    <citation type="journal article" date="2018" name="Biotechnol. Biofuels">
        <title>Integrative visual omics of the white-rot fungus Polyporus brumalis exposes the biotechnological potential of its oxidative enzymes for delignifying raw plant biomass.</title>
        <authorList>
            <person name="Miyauchi S."/>
            <person name="Rancon A."/>
            <person name="Drula E."/>
            <person name="Hage H."/>
            <person name="Chaduli D."/>
            <person name="Favel A."/>
            <person name="Grisel S."/>
            <person name="Henrissat B."/>
            <person name="Herpoel-Gimbert I."/>
            <person name="Ruiz-Duenas F.J."/>
            <person name="Chevret D."/>
            <person name="Hainaut M."/>
            <person name="Lin J."/>
            <person name="Wang M."/>
            <person name="Pangilinan J."/>
            <person name="Lipzen A."/>
            <person name="Lesage-Meessen L."/>
            <person name="Navarro D."/>
            <person name="Riley R."/>
            <person name="Grigoriev I.V."/>
            <person name="Zhou S."/>
            <person name="Raouche S."/>
            <person name="Rosso M.N."/>
        </authorList>
    </citation>
    <scope>NUCLEOTIDE SEQUENCE [LARGE SCALE GENOMIC DNA]</scope>
    <source>
        <strain evidence="2 3">BRFM 1820</strain>
    </source>
</reference>
<sequence length="417" mass="45608">MADIRENLVKVLEDGSGMTGAFSYCQKYPVPNPGLCVDGADAIGLPLGPRDAEALKSAAALAEGGHSWVVEAERVRFENTEWSAFVNDLLQKTCDDLGIREEVSKLRCELINMRLSEAGSSTLVPVTTEKVVASFAIVLPSKFQGGMVRVTHGDDAENYDCTPGAVTDGTVIAWHRDTIIDAQPIARGYQLALYYGIVQTTEHPLPTLAAQDAVLARLRQVLSSWDEGVRGGSVPKKIVYLLNNKYSQGKLNATALTGADARTAQLINAAARRSGSRLGLATLVCKEEGLGLIGQRRDWVDDDWLSEKENIEGFDDLMDIETDIKLQQLVNFDGRSLNGSLEVDIEKEAIPADLESSVRSGQPDKRMIGLVDSDELRLRQVYYRTVLVIWPQWSELGHSGPDADGAEPPAKRRRTED</sequence>
<dbReference type="EMBL" id="KZ857396">
    <property type="protein sequence ID" value="RDX51143.1"/>
    <property type="molecule type" value="Genomic_DNA"/>
</dbReference>
<dbReference type="PANTHER" id="PTHR33099">
    <property type="entry name" value="FE2OG DIOXYGENASE DOMAIN-CONTAINING PROTEIN"/>
    <property type="match status" value="1"/>
</dbReference>
<dbReference type="OrthoDB" id="124582at2759"/>
<name>A0A371DF43_9APHY</name>
<evidence type="ECO:0000313" key="2">
    <source>
        <dbReference type="EMBL" id="RDX51143.1"/>
    </source>
</evidence>
<gene>
    <name evidence="2" type="ORF">OH76DRAFT_1401916</name>
</gene>
<accession>A0A371DF43</accession>
<dbReference type="AlphaFoldDB" id="A0A371DF43"/>
<evidence type="ECO:0000313" key="3">
    <source>
        <dbReference type="Proteomes" id="UP000256964"/>
    </source>
</evidence>
<protein>
    <submittedName>
        <fullName evidence="2">Uncharacterized protein</fullName>
    </submittedName>
</protein>
<evidence type="ECO:0000256" key="1">
    <source>
        <dbReference type="SAM" id="MobiDB-lite"/>
    </source>
</evidence>